<evidence type="ECO:0000313" key="3">
    <source>
        <dbReference type="Proteomes" id="UP000192726"/>
    </source>
</evidence>
<reference evidence="2 3" key="1">
    <citation type="submission" date="2017-04" db="EMBL/GenBank/DDBJ databases">
        <title>Complete Genome Sequence of Streptomyces gilvosporeus F607, a Capable Producer of Natamycin.</title>
        <authorList>
            <person name="Zong G."/>
            <person name="Zhong C."/>
            <person name="Fu J."/>
            <person name="Qin R."/>
            <person name="Cao G."/>
        </authorList>
    </citation>
    <scope>NUCLEOTIDE SEQUENCE [LARGE SCALE GENOMIC DNA]</scope>
    <source>
        <strain evidence="2 3">F607</strain>
    </source>
</reference>
<dbReference type="AlphaFoldDB" id="A0A1V0TYF1"/>
<proteinExistence type="predicted"/>
<gene>
    <name evidence="2" type="ORF">B1H19_30805</name>
</gene>
<accession>A0A1V0TYF1</accession>
<dbReference type="EMBL" id="CP020569">
    <property type="protein sequence ID" value="ARF57999.1"/>
    <property type="molecule type" value="Genomic_DNA"/>
</dbReference>
<keyword evidence="3" id="KW-1185">Reference proteome</keyword>
<organism evidence="2 3">
    <name type="scientific">Streptomyces gilvosporeus</name>
    <dbReference type="NCBI Taxonomy" id="553510"/>
    <lineage>
        <taxon>Bacteria</taxon>
        <taxon>Bacillati</taxon>
        <taxon>Actinomycetota</taxon>
        <taxon>Actinomycetes</taxon>
        <taxon>Kitasatosporales</taxon>
        <taxon>Streptomycetaceae</taxon>
        <taxon>Streptomyces</taxon>
    </lineage>
</organism>
<protein>
    <submittedName>
        <fullName evidence="2">Uncharacterized protein</fullName>
    </submittedName>
</protein>
<feature type="region of interest" description="Disordered" evidence="1">
    <location>
        <begin position="52"/>
        <end position="76"/>
    </location>
</feature>
<sequence>MCKTSEAKTEDAGCARCLFHRAAEATGEKLTCGPAQLDKMLTEARRATSWLAEGASVPQGQELRPRYARPGWSQPG</sequence>
<evidence type="ECO:0000313" key="2">
    <source>
        <dbReference type="EMBL" id="ARF57999.1"/>
    </source>
</evidence>
<dbReference type="STRING" id="553510.B1H19_30805"/>
<dbReference type="Proteomes" id="UP000192726">
    <property type="component" value="Chromosome"/>
</dbReference>
<evidence type="ECO:0000256" key="1">
    <source>
        <dbReference type="SAM" id="MobiDB-lite"/>
    </source>
</evidence>
<dbReference type="KEGG" id="sgv:B1H19_30805"/>
<name>A0A1V0TYF1_9ACTN</name>